<gene>
    <name evidence="2" type="ORF">EJ05DRAFT_486643</name>
</gene>
<dbReference type="EMBL" id="ML996573">
    <property type="protein sequence ID" value="KAF2757608.1"/>
    <property type="molecule type" value="Genomic_DNA"/>
</dbReference>
<dbReference type="Proteomes" id="UP000799437">
    <property type="component" value="Unassembled WGS sequence"/>
</dbReference>
<accession>A0A6A6W3U3</accession>
<name>A0A6A6W3U3_9PEZI</name>
<evidence type="ECO:0000256" key="1">
    <source>
        <dbReference type="SAM" id="Coils"/>
    </source>
</evidence>
<organism evidence="2 3">
    <name type="scientific">Pseudovirgaria hyperparasitica</name>
    <dbReference type="NCBI Taxonomy" id="470096"/>
    <lineage>
        <taxon>Eukaryota</taxon>
        <taxon>Fungi</taxon>
        <taxon>Dikarya</taxon>
        <taxon>Ascomycota</taxon>
        <taxon>Pezizomycotina</taxon>
        <taxon>Dothideomycetes</taxon>
        <taxon>Dothideomycetes incertae sedis</taxon>
        <taxon>Acrospermales</taxon>
        <taxon>Acrospermaceae</taxon>
        <taxon>Pseudovirgaria</taxon>
    </lineage>
</organism>
<dbReference type="GeneID" id="54486602"/>
<evidence type="ECO:0000313" key="2">
    <source>
        <dbReference type="EMBL" id="KAF2757608.1"/>
    </source>
</evidence>
<keyword evidence="1" id="KW-0175">Coiled coil</keyword>
<protein>
    <submittedName>
        <fullName evidence="2">Uncharacterized protein</fullName>
    </submittedName>
</protein>
<proteinExistence type="predicted"/>
<sequence>MADNLQDVIMNQTQHYPCEEPCEELEPNPMTRKRRVAEQKARDLPAQKIRILEERVAALIADKEKVQYEATATKIFLQEERSRATEKYDKARAEMVCLVQNNNDMIRKASEFINMLTGKVDQTQAENKALRYRLQTLESTPSYGLQNTRTTVPMKLSLVGSNKDAMDMDSSAAIVNNKKGVEELPFVVLERGGTNHLTFCPGSLLPLEIQAIAMEIITEYYIINHPAKGQCINRHLQGDMCIDATDGGMYVACRHCTNKRRPCIRDIDNRLALVPLHRRVRSAARVNDTGYFIRLGGPLMVKGLWKNESKKRDMQEAETT</sequence>
<feature type="coiled-coil region" evidence="1">
    <location>
        <begin position="49"/>
        <end position="94"/>
    </location>
</feature>
<dbReference type="AlphaFoldDB" id="A0A6A6W3U3"/>
<reference evidence="2" key="1">
    <citation type="journal article" date="2020" name="Stud. Mycol.">
        <title>101 Dothideomycetes genomes: a test case for predicting lifestyles and emergence of pathogens.</title>
        <authorList>
            <person name="Haridas S."/>
            <person name="Albert R."/>
            <person name="Binder M."/>
            <person name="Bloem J."/>
            <person name="Labutti K."/>
            <person name="Salamov A."/>
            <person name="Andreopoulos B."/>
            <person name="Baker S."/>
            <person name="Barry K."/>
            <person name="Bills G."/>
            <person name="Bluhm B."/>
            <person name="Cannon C."/>
            <person name="Castanera R."/>
            <person name="Culley D."/>
            <person name="Daum C."/>
            <person name="Ezra D."/>
            <person name="Gonzalez J."/>
            <person name="Henrissat B."/>
            <person name="Kuo A."/>
            <person name="Liang C."/>
            <person name="Lipzen A."/>
            <person name="Lutzoni F."/>
            <person name="Magnuson J."/>
            <person name="Mondo S."/>
            <person name="Nolan M."/>
            <person name="Ohm R."/>
            <person name="Pangilinan J."/>
            <person name="Park H.-J."/>
            <person name="Ramirez L."/>
            <person name="Alfaro M."/>
            <person name="Sun H."/>
            <person name="Tritt A."/>
            <person name="Yoshinaga Y."/>
            <person name="Zwiers L.-H."/>
            <person name="Turgeon B."/>
            <person name="Goodwin S."/>
            <person name="Spatafora J."/>
            <person name="Crous P."/>
            <person name="Grigoriev I."/>
        </authorList>
    </citation>
    <scope>NUCLEOTIDE SEQUENCE</scope>
    <source>
        <strain evidence="2">CBS 121739</strain>
    </source>
</reference>
<evidence type="ECO:0000313" key="3">
    <source>
        <dbReference type="Proteomes" id="UP000799437"/>
    </source>
</evidence>
<keyword evidence="3" id="KW-1185">Reference proteome</keyword>
<dbReference type="RefSeq" id="XP_033600059.1">
    <property type="nucleotide sequence ID" value="XM_033745548.1"/>
</dbReference>